<gene>
    <name evidence="1" type="ORF">ACFQ11_30680</name>
</gene>
<dbReference type="EMBL" id="JBHTJA010000099">
    <property type="protein sequence ID" value="MFD0904783.1"/>
    <property type="molecule type" value="Genomic_DNA"/>
</dbReference>
<name>A0ABW3F0X9_9ACTN</name>
<protein>
    <recommendedName>
        <fullName evidence="3">HEAT repeat domain-containing protein</fullName>
    </recommendedName>
</protein>
<reference evidence="2" key="1">
    <citation type="journal article" date="2019" name="Int. J. Syst. Evol. Microbiol.">
        <title>The Global Catalogue of Microorganisms (GCM) 10K type strain sequencing project: providing services to taxonomists for standard genome sequencing and annotation.</title>
        <authorList>
            <consortium name="The Broad Institute Genomics Platform"/>
            <consortium name="The Broad Institute Genome Sequencing Center for Infectious Disease"/>
            <person name="Wu L."/>
            <person name="Ma J."/>
        </authorList>
    </citation>
    <scope>NUCLEOTIDE SEQUENCE [LARGE SCALE GENOMIC DNA]</scope>
    <source>
        <strain evidence="2">JCM 31202</strain>
    </source>
</reference>
<evidence type="ECO:0000313" key="2">
    <source>
        <dbReference type="Proteomes" id="UP001596972"/>
    </source>
</evidence>
<accession>A0ABW3F0X9</accession>
<keyword evidence="2" id="KW-1185">Reference proteome</keyword>
<proteinExistence type="predicted"/>
<evidence type="ECO:0008006" key="3">
    <source>
        <dbReference type="Google" id="ProtNLM"/>
    </source>
</evidence>
<dbReference type="RefSeq" id="WP_378305002.1">
    <property type="nucleotide sequence ID" value="NZ_JBHTJA010000099.1"/>
</dbReference>
<organism evidence="1 2">
    <name type="scientific">Actinomadura sediminis</name>
    <dbReference type="NCBI Taxonomy" id="1038904"/>
    <lineage>
        <taxon>Bacteria</taxon>
        <taxon>Bacillati</taxon>
        <taxon>Actinomycetota</taxon>
        <taxon>Actinomycetes</taxon>
        <taxon>Streptosporangiales</taxon>
        <taxon>Thermomonosporaceae</taxon>
        <taxon>Actinomadura</taxon>
    </lineage>
</organism>
<dbReference type="Proteomes" id="UP001596972">
    <property type="component" value="Unassembled WGS sequence"/>
</dbReference>
<sequence>MRTDMRPADALLAEVEPLAHAERRRRVADLRRLAGGRELVPLLVDLGQRGPYERGLALALAAAARDDASRAHIAAVARVEPLGLARPAVRLAVRLGASAGALLDLLADASAPVRKAAWSAVRKHRRDGLADALVDRVRERWGDAEAASLLPACRRATVASRLDTLAPAVPSWRLLGRAHPDLVLDHAERAPAELRTLAPGLAEAAQRFPARVVGLLPHVTDLPTSLAKKAGVLMDAEPERMLRVLLGPLRPALWVLIVHRRCVRARLRRYGDDELAAVARAVHEHAGNARLHAVRSLLRAVPPGRRERLFAAVRAAAEADGGRAHLDSLLDLLPRPLRAREARRNAPRGIERNLPLYAHLPYDEARPLLEDMTCREEADTRAGGAALLVRCAERSGRPEVLSHALGFLDRVDPAGPSLDTVVLALHALPDAALRAGHAAAVERFARRVLDARKDPRYPCPLADLLAAKLCRTGLAREDPAFLTPGLGLLHDQPGFAAQRLDRTGRLDHLLPHGREHFLGDALAPYLDTGDHRVTLLFANVLGRRAEDVPSLRRALARAVDEAEGRARAVAIGLWLAPPRTRAERVGRVVARHPSAVAVPSVLHAIATERTDLLDLVLTAGLDASRIRPAWTRRWTSRQRAFLTLPAGGTAQT</sequence>
<comment type="caution">
    <text evidence="1">The sequence shown here is derived from an EMBL/GenBank/DDBJ whole genome shotgun (WGS) entry which is preliminary data.</text>
</comment>
<evidence type="ECO:0000313" key="1">
    <source>
        <dbReference type="EMBL" id="MFD0904783.1"/>
    </source>
</evidence>